<comment type="caution">
    <text evidence="1">The sequence shown here is derived from an EMBL/GenBank/DDBJ whole genome shotgun (WGS) entry which is preliminary data.</text>
</comment>
<name>A0A1Q9EC46_SYMMI</name>
<dbReference type="EMBL" id="LSRX01000197">
    <property type="protein sequence ID" value="OLQ04982.1"/>
    <property type="molecule type" value="Genomic_DNA"/>
</dbReference>
<evidence type="ECO:0000313" key="2">
    <source>
        <dbReference type="Proteomes" id="UP000186817"/>
    </source>
</evidence>
<protein>
    <submittedName>
        <fullName evidence="1">Uncharacterized protein</fullName>
    </submittedName>
</protein>
<proteinExistence type="predicted"/>
<evidence type="ECO:0000313" key="1">
    <source>
        <dbReference type="EMBL" id="OLQ04982.1"/>
    </source>
</evidence>
<keyword evidence="2" id="KW-1185">Reference proteome</keyword>
<dbReference type="Proteomes" id="UP000186817">
    <property type="component" value="Unassembled WGS sequence"/>
</dbReference>
<dbReference type="AlphaFoldDB" id="A0A1Q9EC46"/>
<organism evidence="1 2">
    <name type="scientific">Symbiodinium microadriaticum</name>
    <name type="common">Dinoflagellate</name>
    <name type="synonym">Zooxanthella microadriatica</name>
    <dbReference type="NCBI Taxonomy" id="2951"/>
    <lineage>
        <taxon>Eukaryota</taxon>
        <taxon>Sar</taxon>
        <taxon>Alveolata</taxon>
        <taxon>Dinophyceae</taxon>
        <taxon>Suessiales</taxon>
        <taxon>Symbiodiniaceae</taxon>
        <taxon>Symbiodinium</taxon>
    </lineage>
</organism>
<reference evidence="1 2" key="1">
    <citation type="submission" date="2016-02" db="EMBL/GenBank/DDBJ databases">
        <title>Genome analysis of coral dinoflagellate symbionts highlights evolutionary adaptations to a symbiotic lifestyle.</title>
        <authorList>
            <person name="Aranda M."/>
            <person name="Li Y."/>
            <person name="Liew Y.J."/>
            <person name="Baumgarten S."/>
            <person name="Simakov O."/>
            <person name="Wilson M."/>
            <person name="Piel J."/>
            <person name="Ashoor H."/>
            <person name="Bougouffa S."/>
            <person name="Bajic V.B."/>
            <person name="Ryu T."/>
            <person name="Ravasi T."/>
            <person name="Bayer T."/>
            <person name="Micklem G."/>
            <person name="Kim H."/>
            <person name="Bhak J."/>
            <person name="Lajeunesse T.C."/>
            <person name="Voolstra C.R."/>
        </authorList>
    </citation>
    <scope>NUCLEOTIDE SEQUENCE [LARGE SCALE GENOMIC DNA]</scope>
    <source>
        <strain evidence="1 2">CCMP2467</strain>
    </source>
</reference>
<gene>
    <name evidence="1" type="ORF">AK812_SmicGene11897</name>
</gene>
<accession>A0A1Q9EC46</accession>
<sequence>MVTLTVVLLIKEPLSDLRQKLRDTQSVLGQAFKGDLQSFKGDIMKSFAEKGKMVDVVTLDRKENLGV</sequence>